<comment type="caution">
    <text evidence="2">The sequence shown here is derived from an EMBL/GenBank/DDBJ whole genome shotgun (WGS) entry which is preliminary data.</text>
</comment>
<organism evidence="2 3">
    <name type="scientific">Aureimonas glaciei</name>
    <dbReference type="NCBI Taxonomy" id="1776957"/>
    <lineage>
        <taxon>Bacteria</taxon>
        <taxon>Pseudomonadati</taxon>
        <taxon>Pseudomonadota</taxon>
        <taxon>Alphaproteobacteria</taxon>
        <taxon>Hyphomicrobiales</taxon>
        <taxon>Aurantimonadaceae</taxon>
        <taxon>Aureimonas</taxon>
    </lineage>
</organism>
<gene>
    <name evidence="2" type="ORF">GCM10011335_49490</name>
</gene>
<proteinExistence type="predicted"/>
<dbReference type="EMBL" id="BMJJ01000017">
    <property type="protein sequence ID" value="GGD40869.1"/>
    <property type="molecule type" value="Genomic_DNA"/>
</dbReference>
<dbReference type="AlphaFoldDB" id="A0A916YDW1"/>
<reference evidence="2" key="1">
    <citation type="journal article" date="2014" name="Int. J. Syst. Evol. Microbiol.">
        <title>Complete genome sequence of Corynebacterium casei LMG S-19264T (=DSM 44701T), isolated from a smear-ripened cheese.</title>
        <authorList>
            <consortium name="US DOE Joint Genome Institute (JGI-PGF)"/>
            <person name="Walter F."/>
            <person name="Albersmeier A."/>
            <person name="Kalinowski J."/>
            <person name="Ruckert C."/>
        </authorList>
    </citation>
    <scope>NUCLEOTIDE SEQUENCE</scope>
    <source>
        <strain evidence="2">CGMCC 1.15493</strain>
    </source>
</reference>
<evidence type="ECO:0000256" key="1">
    <source>
        <dbReference type="SAM" id="MobiDB-lite"/>
    </source>
</evidence>
<evidence type="ECO:0000313" key="2">
    <source>
        <dbReference type="EMBL" id="GGD40869.1"/>
    </source>
</evidence>
<evidence type="ECO:0000313" key="3">
    <source>
        <dbReference type="Proteomes" id="UP000613160"/>
    </source>
</evidence>
<accession>A0A916YDW1</accession>
<feature type="region of interest" description="Disordered" evidence="1">
    <location>
        <begin position="194"/>
        <end position="228"/>
    </location>
</feature>
<sequence length="228" mass="25856">MISAAELIQSDLDQDLLRMIATRAPWQYRQLADQIAEDDLIPEYGKMEEFARRRGPAIASCIIDACERFGVPYDTRRLPCNGQRKLVVKAGRLIMIQEPILTLGDAPRIADYKRQMARSLGAVSQLELPLGDRLVRMIDFSQGQLVVLLHGMSGMRFNEEQTNLGALMLAVPNAEYTNWVHRFDLHNLAMFGTAEPPVGPEDKNDDEGTGQPDRVQVRPRRRIVEEER</sequence>
<protein>
    <submittedName>
        <fullName evidence="2">Uncharacterized protein</fullName>
    </submittedName>
</protein>
<name>A0A916YDW1_9HYPH</name>
<reference evidence="2" key="2">
    <citation type="submission" date="2020-09" db="EMBL/GenBank/DDBJ databases">
        <authorList>
            <person name="Sun Q."/>
            <person name="Zhou Y."/>
        </authorList>
    </citation>
    <scope>NUCLEOTIDE SEQUENCE</scope>
    <source>
        <strain evidence="2">CGMCC 1.15493</strain>
    </source>
</reference>
<dbReference type="Proteomes" id="UP000613160">
    <property type="component" value="Unassembled WGS sequence"/>
</dbReference>
<dbReference type="RefSeq" id="WP_188855110.1">
    <property type="nucleotide sequence ID" value="NZ_BMJJ01000017.1"/>
</dbReference>
<keyword evidence="3" id="KW-1185">Reference proteome</keyword>